<dbReference type="OMA" id="NGDHNTQ"/>
<evidence type="ECO:0000256" key="1">
    <source>
        <dbReference type="ARBA" id="ARBA00093300"/>
    </source>
</evidence>
<evidence type="ECO:0000313" key="4">
    <source>
        <dbReference type="Proteomes" id="UP000001396"/>
    </source>
</evidence>
<dbReference type="CDD" id="cd04750">
    <property type="entry name" value="Commd2"/>
    <property type="match status" value="1"/>
</dbReference>
<protein>
    <submittedName>
        <fullName evidence="3">COMM domain-containing protein 2</fullName>
    </submittedName>
</protein>
<dbReference type="EMBL" id="ADBJ01000003">
    <property type="protein sequence ID" value="EFA86237.1"/>
    <property type="molecule type" value="Genomic_DNA"/>
</dbReference>
<proteinExistence type="predicted"/>
<dbReference type="PANTHER" id="PTHR15857:SF0">
    <property type="entry name" value="COMM DOMAIN-CONTAINING PROTEIN 2"/>
    <property type="match status" value="1"/>
</dbReference>
<dbReference type="PANTHER" id="PTHR15857">
    <property type="entry name" value="COMM DOMAIN CONTAINING PROTEIN 2"/>
    <property type="match status" value="1"/>
</dbReference>
<evidence type="ECO:0000259" key="2">
    <source>
        <dbReference type="PROSITE" id="PS51269"/>
    </source>
</evidence>
<evidence type="ECO:0000313" key="3">
    <source>
        <dbReference type="EMBL" id="EFA86237.1"/>
    </source>
</evidence>
<dbReference type="PROSITE" id="PS51269">
    <property type="entry name" value="COMM"/>
    <property type="match status" value="1"/>
</dbReference>
<dbReference type="InterPro" id="IPR017920">
    <property type="entry name" value="COMM"/>
</dbReference>
<sequence>MTHQFQNFYLFVTDLDNTTFLCTSSSDLISIHIKMIIVLDSHHTEDLQFLKTVENDVIREFCNISLEFIRKGDNKKLYIAASKKLNVSPDVIENVVKGLSHLFVECSRFMLNDADFKDSLSILKFENELVDLLKEVYLEQRNEIRIILQELYPHFDHYSNLEWRLDVQVANRSLRGQTINPIYLLKLTTQSGGTQEKKEHILQTDPNNLKHLCNELEAALMEIRSNDCRRIMRNIK</sequence>
<dbReference type="Pfam" id="PF07258">
    <property type="entry name" value="COMM_domain"/>
    <property type="match status" value="1"/>
</dbReference>
<dbReference type="InParanoid" id="D3AXG8"/>
<dbReference type="STRING" id="670386.D3AXG8"/>
<dbReference type="RefSeq" id="XP_020438342.1">
    <property type="nucleotide sequence ID" value="XM_020571819.1"/>
</dbReference>
<reference evidence="3 4" key="1">
    <citation type="journal article" date="2011" name="Genome Res.">
        <title>Phylogeny-wide analysis of social amoeba genomes highlights ancient origins for complex intercellular communication.</title>
        <authorList>
            <person name="Heidel A.J."/>
            <person name="Lawal H.M."/>
            <person name="Felder M."/>
            <person name="Schilde C."/>
            <person name="Helps N.R."/>
            <person name="Tunggal B."/>
            <person name="Rivero F."/>
            <person name="John U."/>
            <person name="Schleicher M."/>
            <person name="Eichinger L."/>
            <person name="Platzer M."/>
            <person name="Noegel A.A."/>
            <person name="Schaap P."/>
            <person name="Gloeckner G."/>
        </authorList>
    </citation>
    <scope>NUCLEOTIDE SEQUENCE [LARGE SCALE GENOMIC DNA]</scope>
    <source>
        <strain evidence="4">ATCC 26659 / Pp 5 / PN500</strain>
    </source>
</reference>
<dbReference type="Pfam" id="PF21672">
    <property type="entry name" value="COMM_HN"/>
    <property type="match status" value="1"/>
</dbReference>
<dbReference type="Proteomes" id="UP000001396">
    <property type="component" value="Unassembled WGS sequence"/>
</dbReference>
<comment type="function">
    <text evidence="1">Scaffold protein in the commander complex that is essential for endosomal recycling of transmembrane cargos; the commander complex is composed of the CCC subcomplex and the retriever subcomplex.</text>
</comment>
<name>D3AXG8_HETP5</name>
<feature type="domain" description="COMM" evidence="2">
    <location>
        <begin position="157"/>
        <end position="227"/>
    </location>
</feature>
<comment type="caution">
    <text evidence="3">The sequence shown here is derived from an EMBL/GenBank/DDBJ whole genome shotgun (WGS) entry which is preliminary data.</text>
</comment>
<organism evidence="3 4">
    <name type="scientific">Heterostelium pallidum (strain ATCC 26659 / Pp 5 / PN500)</name>
    <name type="common">Cellular slime mold</name>
    <name type="synonym">Polysphondylium pallidum</name>
    <dbReference type="NCBI Taxonomy" id="670386"/>
    <lineage>
        <taxon>Eukaryota</taxon>
        <taxon>Amoebozoa</taxon>
        <taxon>Evosea</taxon>
        <taxon>Eumycetozoa</taxon>
        <taxon>Dictyostelia</taxon>
        <taxon>Acytosteliales</taxon>
        <taxon>Acytosteliaceae</taxon>
        <taxon>Heterostelium</taxon>
    </lineage>
</organism>
<dbReference type="AlphaFoldDB" id="D3AXG8"/>
<accession>D3AXG8</accession>
<dbReference type="FunCoup" id="D3AXG8">
    <property type="interactions" value="68"/>
</dbReference>
<keyword evidence="4" id="KW-1185">Reference proteome</keyword>
<dbReference type="InterPro" id="IPR037354">
    <property type="entry name" value="Commd2"/>
</dbReference>
<gene>
    <name evidence="3" type="primary">commd2</name>
    <name evidence="3" type="ORF">PPL_00799</name>
</gene>
<dbReference type="GeneID" id="31356330"/>